<evidence type="ECO:0000256" key="4">
    <source>
        <dbReference type="ARBA" id="ARBA00022989"/>
    </source>
</evidence>
<dbReference type="EMBL" id="JAAMPI010000318">
    <property type="protein sequence ID" value="KAF4632767.1"/>
    <property type="molecule type" value="Genomic_DNA"/>
</dbReference>
<feature type="binding site" evidence="6">
    <location>
        <position position="299"/>
    </location>
    <ligand>
        <name>Zn(2+)</name>
        <dbReference type="ChEBI" id="CHEBI:29105"/>
    </ligand>
</feature>
<keyword evidence="4 8" id="KW-1133">Transmembrane helix</keyword>
<organism evidence="9 10">
    <name type="scientific">Cudoniella acicularis</name>
    <dbReference type="NCBI Taxonomy" id="354080"/>
    <lineage>
        <taxon>Eukaryota</taxon>
        <taxon>Fungi</taxon>
        <taxon>Dikarya</taxon>
        <taxon>Ascomycota</taxon>
        <taxon>Pezizomycotina</taxon>
        <taxon>Leotiomycetes</taxon>
        <taxon>Helotiales</taxon>
        <taxon>Tricladiaceae</taxon>
        <taxon>Cudoniella</taxon>
    </lineage>
</organism>
<feature type="transmembrane region" description="Helical" evidence="8">
    <location>
        <begin position="301"/>
        <end position="321"/>
    </location>
</feature>
<reference evidence="9 10" key="1">
    <citation type="submission" date="2020-03" db="EMBL/GenBank/DDBJ databases">
        <title>Draft Genome Sequence of Cudoniella acicularis.</title>
        <authorList>
            <person name="Buettner E."/>
            <person name="Kellner H."/>
        </authorList>
    </citation>
    <scope>NUCLEOTIDE SEQUENCE [LARGE SCALE GENOMIC DNA]</scope>
    <source>
        <strain evidence="9 10">DSM 108380</strain>
    </source>
</reference>
<evidence type="ECO:0000313" key="9">
    <source>
        <dbReference type="EMBL" id="KAF4632767.1"/>
    </source>
</evidence>
<keyword evidence="6" id="KW-0862">Zinc</keyword>
<dbReference type="Pfam" id="PF03006">
    <property type="entry name" value="HlyIII"/>
    <property type="match status" value="1"/>
</dbReference>
<feature type="compositionally biased region" description="Basic residues" evidence="7">
    <location>
        <begin position="18"/>
        <end position="31"/>
    </location>
</feature>
<evidence type="ECO:0000256" key="8">
    <source>
        <dbReference type="SAM" id="Phobius"/>
    </source>
</evidence>
<evidence type="ECO:0008006" key="11">
    <source>
        <dbReference type="Google" id="ProtNLM"/>
    </source>
</evidence>
<feature type="transmembrane region" description="Helical" evidence="8">
    <location>
        <begin position="132"/>
        <end position="155"/>
    </location>
</feature>
<evidence type="ECO:0000313" key="10">
    <source>
        <dbReference type="Proteomes" id="UP000566819"/>
    </source>
</evidence>
<protein>
    <recommendedName>
        <fullName evidence="11">HlyIII-domain-containing protein</fullName>
    </recommendedName>
</protein>
<comment type="similarity">
    <text evidence="2">Belongs to the ADIPOR family.</text>
</comment>
<keyword evidence="10" id="KW-1185">Reference proteome</keyword>
<evidence type="ECO:0000256" key="7">
    <source>
        <dbReference type="SAM" id="MobiDB-lite"/>
    </source>
</evidence>
<feature type="transmembrane region" description="Helical" evidence="8">
    <location>
        <begin position="227"/>
        <end position="248"/>
    </location>
</feature>
<keyword evidence="6" id="KW-0479">Metal-binding</keyword>
<accession>A0A8H4RQT2</accession>
<dbReference type="GO" id="GO:0038023">
    <property type="term" value="F:signaling receptor activity"/>
    <property type="evidence" value="ECO:0007669"/>
    <property type="project" value="TreeGrafter"/>
</dbReference>
<dbReference type="OrthoDB" id="529367at2759"/>
<evidence type="ECO:0000256" key="3">
    <source>
        <dbReference type="ARBA" id="ARBA00022692"/>
    </source>
</evidence>
<feature type="compositionally biased region" description="Basic and acidic residues" evidence="7">
    <location>
        <begin position="32"/>
        <end position="42"/>
    </location>
</feature>
<feature type="region of interest" description="Disordered" evidence="7">
    <location>
        <begin position="1"/>
        <end position="45"/>
    </location>
</feature>
<feature type="compositionally biased region" description="Basic and acidic residues" evidence="7">
    <location>
        <begin position="8"/>
        <end position="17"/>
    </location>
</feature>
<feature type="transmembrane region" description="Helical" evidence="8">
    <location>
        <begin position="99"/>
        <end position="120"/>
    </location>
</feature>
<feature type="transmembrane region" description="Helical" evidence="8">
    <location>
        <begin position="260"/>
        <end position="280"/>
    </location>
</feature>
<name>A0A8H4RQT2_9HELO</name>
<evidence type="ECO:0000256" key="5">
    <source>
        <dbReference type="ARBA" id="ARBA00023136"/>
    </source>
</evidence>
<feature type="binding site" evidence="6">
    <location>
        <position position="153"/>
    </location>
    <ligand>
        <name>Zn(2+)</name>
        <dbReference type="ChEBI" id="CHEBI:29105"/>
    </ligand>
</feature>
<keyword evidence="5 8" id="KW-0472">Membrane</keyword>
<feature type="transmembrane region" description="Helical" evidence="8">
    <location>
        <begin position="196"/>
        <end position="215"/>
    </location>
</feature>
<dbReference type="GO" id="GO:0006882">
    <property type="term" value="P:intracellular zinc ion homeostasis"/>
    <property type="evidence" value="ECO:0007669"/>
    <property type="project" value="TreeGrafter"/>
</dbReference>
<evidence type="ECO:0000256" key="2">
    <source>
        <dbReference type="ARBA" id="ARBA00007018"/>
    </source>
</evidence>
<gene>
    <name evidence="9" type="ORF">G7Y89_g5355</name>
</gene>
<comment type="subcellular location">
    <subcellularLocation>
        <location evidence="1">Membrane</location>
        <topology evidence="1">Multi-pass membrane protein</topology>
    </subcellularLocation>
</comment>
<dbReference type="Proteomes" id="UP000566819">
    <property type="component" value="Unassembled WGS sequence"/>
</dbReference>
<feature type="transmembrane region" description="Helical" evidence="8">
    <location>
        <begin position="167"/>
        <end position="190"/>
    </location>
</feature>
<evidence type="ECO:0000256" key="1">
    <source>
        <dbReference type="ARBA" id="ARBA00004141"/>
    </source>
</evidence>
<proteinExistence type="inferred from homology"/>
<keyword evidence="3 8" id="KW-0812">Transmembrane</keyword>
<dbReference type="GO" id="GO:0046872">
    <property type="term" value="F:metal ion binding"/>
    <property type="evidence" value="ECO:0007669"/>
    <property type="project" value="UniProtKB-KW"/>
</dbReference>
<comment type="caution">
    <text evidence="9">The sequence shown here is derived from an EMBL/GenBank/DDBJ whole genome shotgun (WGS) entry which is preliminary data.</text>
</comment>
<dbReference type="GO" id="GO:0016020">
    <property type="term" value="C:membrane"/>
    <property type="evidence" value="ECO:0007669"/>
    <property type="project" value="UniProtKB-SubCell"/>
</dbReference>
<dbReference type="PANTHER" id="PTHR20855:SF52">
    <property type="entry name" value="ADIPONECTIN RECEPTOR PROTEIN"/>
    <property type="match status" value="1"/>
</dbReference>
<dbReference type="PANTHER" id="PTHR20855">
    <property type="entry name" value="ADIPOR/PROGESTIN RECEPTOR-RELATED"/>
    <property type="match status" value="1"/>
</dbReference>
<feature type="binding site" evidence="6">
    <location>
        <position position="303"/>
    </location>
    <ligand>
        <name>Zn(2+)</name>
        <dbReference type="ChEBI" id="CHEBI:29105"/>
    </ligand>
</feature>
<evidence type="ECO:0000256" key="6">
    <source>
        <dbReference type="PIRSR" id="PIRSR604254-1"/>
    </source>
</evidence>
<dbReference type="InterPro" id="IPR004254">
    <property type="entry name" value="AdipoR/HlyIII-related"/>
</dbReference>
<sequence>MEPILTDFHSHDSERKPSGRNRGKGTRRRSEKHVPQEKDGKRRNSISETANKIRLYAWHEIEHWQQDNEFLHGGYRKVSNSYRASLASLAYVHNQTANIYSHLLGALVFVAGGAFIYYSLVPRYQTADVYDLGIFASFFAGAFICFGFSAFFHTVGNHSHRVYHNWLLLDLYGILCLICGTVYSGTYYGFYCEPTAWITYSIEITVITIIGGLIFTIPRFRAPKWRFVRAVVFGIILLSGAVPMTHAANLFGREQAALQMGWWWLVLEAGLYVTGACIYATRFPECLKPGSFDIWGNSHQVFHIFAVLGALVHLIGMMKAFDYNHNPATRRSITTATSSSAYPFEIPSKPPRKIREFRYLNLNPGLQA</sequence>
<dbReference type="AlphaFoldDB" id="A0A8H4RQT2"/>